<keyword evidence="1" id="KW-1133">Transmembrane helix</keyword>
<sequence length="238" mass="25164">MSEEVLSIAGDGVVWMIALLVISFVIFQAIIFFKIAKDAAPAAGLSKTEVVRAARTGFISSLGPSFGIAIVIISLISIMGAPVTLMRIGIVGSAATETAAAQIGANAFGVELGDPDFNAQAFTTMVWTMCLGGMGWLVFTLLFTKTLGKTERVVRRRNPKAMAVVSLAAMLGAFGYLLAEQMVSGLNYAASGVFALAVMVTLMIVSDKWNISWLREWSLGISMVCGMIGGSVFTTLFL</sequence>
<organism evidence="2 3">
    <name type="scientific">Corticicoccus populi</name>
    <dbReference type="NCBI Taxonomy" id="1812821"/>
    <lineage>
        <taxon>Bacteria</taxon>
        <taxon>Bacillati</taxon>
        <taxon>Bacillota</taxon>
        <taxon>Bacilli</taxon>
        <taxon>Bacillales</taxon>
        <taxon>Staphylococcaceae</taxon>
        <taxon>Corticicoccus</taxon>
    </lineage>
</organism>
<evidence type="ECO:0000313" key="2">
    <source>
        <dbReference type="EMBL" id="MFD2831234.1"/>
    </source>
</evidence>
<dbReference type="Proteomes" id="UP001597519">
    <property type="component" value="Unassembled WGS sequence"/>
</dbReference>
<feature type="transmembrane region" description="Helical" evidence="1">
    <location>
        <begin position="57"/>
        <end position="79"/>
    </location>
</feature>
<feature type="transmembrane region" description="Helical" evidence="1">
    <location>
        <begin position="160"/>
        <end position="179"/>
    </location>
</feature>
<dbReference type="RefSeq" id="WP_377775251.1">
    <property type="nucleotide sequence ID" value="NZ_JBHUOQ010000004.1"/>
</dbReference>
<keyword evidence="3" id="KW-1185">Reference proteome</keyword>
<dbReference type="EMBL" id="JBHUOQ010000004">
    <property type="protein sequence ID" value="MFD2831234.1"/>
    <property type="molecule type" value="Genomic_DNA"/>
</dbReference>
<keyword evidence="1" id="KW-0812">Transmembrane</keyword>
<keyword evidence="1" id="KW-0472">Membrane</keyword>
<evidence type="ECO:0000256" key="1">
    <source>
        <dbReference type="SAM" id="Phobius"/>
    </source>
</evidence>
<accession>A0ABW5X0P8</accession>
<gene>
    <name evidence="2" type="ORF">ACFSX4_12235</name>
</gene>
<feature type="transmembrane region" description="Helical" evidence="1">
    <location>
        <begin position="125"/>
        <end position="148"/>
    </location>
</feature>
<feature type="transmembrane region" description="Helical" evidence="1">
    <location>
        <begin position="217"/>
        <end position="237"/>
    </location>
</feature>
<proteinExistence type="predicted"/>
<dbReference type="InterPro" id="IPR032479">
    <property type="entry name" value="DUF5058"/>
</dbReference>
<feature type="transmembrane region" description="Helical" evidence="1">
    <location>
        <begin position="185"/>
        <end position="205"/>
    </location>
</feature>
<feature type="transmembrane region" description="Helical" evidence="1">
    <location>
        <begin position="12"/>
        <end position="36"/>
    </location>
</feature>
<comment type="caution">
    <text evidence="2">The sequence shown here is derived from an EMBL/GenBank/DDBJ whole genome shotgun (WGS) entry which is preliminary data.</text>
</comment>
<protein>
    <submittedName>
        <fullName evidence="2">DUF5058 family protein</fullName>
    </submittedName>
</protein>
<dbReference type="Pfam" id="PF16481">
    <property type="entry name" value="DUF5058"/>
    <property type="match status" value="1"/>
</dbReference>
<evidence type="ECO:0000313" key="3">
    <source>
        <dbReference type="Proteomes" id="UP001597519"/>
    </source>
</evidence>
<reference evidence="3" key="1">
    <citation type="journal article" date="2019" name="Int. J. Syst. Evol. Microbiol.">
        <title>The Global Catalogue of Microorganisms (GCM) 10K type strain sequencing project: providing services to taxonomists for standard genome sequencing and annotation.</title>
        <authorList>
            <consortium name="The Broad Institute Genomics Platform"/>
            <consortium name="The Broad Institute Genome Sequencing Center for Infectious Disease"/>
            <person name="Wu L."/>
            <person name="Ma J."/>
        </authorList>
    </citation>
    <scope>NUCLEOTIDE SEQUENCE [LARGE SCALE GENOMIC DNA]</scope>
    <source>
        <strain evidence="3">KCTC 33575</strain>
    </source>
</reference>
<name>A0ABW5X0P8_9STAP</name>